<evidence type="ECO:0000313" key="2">
    <source>
        <dbReference type="Proteomes" id="UP000886523"/>
    </source>
</evidence>
<evidence type="ECO:0000313" key="1">
    <source>
        <dbReference type="EMBL" id="KAF9520447.1"/>
    </source>
</evidence>
<comment type="caution">
    <text evidence="1">The sequence shown here is derived from an EMBL/GenBank/DDBJ whole genome shotgun (WGS) entry which is preliminary data.</text>
</comment>
<organism evidence="1 2">
    <name type="scientific">Hydnum rufescens UP504</name>
    <dbReference type="NCBI Taxonomy" id="1448309"/>
    <lineage>
        <taxon>Eukaryota</taxon>
        <taxon>Fungi</taxon>
        <taxon>Dikarya</taxon>
        <taxon>Basidiomycota</taxon>
        <taxon>Agaricomycotina</taxon>
        <taxon>Agaricomycetes</taxon>
        <taxon>Cantharellales</taxon>
        <taxon>Hydnaceae</taxon>
        <taxon>Hydnum</taxon>
    </lineage>
</organism>
<protein>
    <submittedName>
        <fullName evidence="1">Uncharacterized protein</fullName>
    </submittedName>
</protein>
<reference evidence="1" key="1">
    <citation type="journal article" date="2020" name="Nat. Commun.">
        <title>Large-scale genome sequencing of mycorrhizal fungi provides insights into the early evolution of symbiotic traits.</title>
        <authorList>
            <person name="Miyauchi S."/>
            <person name="Kiss E."/>
            <person name="Kuo A."/>
            <person name="Drula E."/>
            <person name="Kohler A."/>
            <person name="Sanchez-Garcia M."/>
            <person name="Morin E."/>
            <person name="Andreopoulos B."/>
            <person name="Barry K.W."/>
            <person name="Bonito G."/>
            <person name="Buee M."/>
            <person name="Carver A."/>
            <person name="Chen C."/>
            <person name="Cichocki N."/>
            <person name="Clum A."/>
            <person name="Culley D."/>
            <person name="Crous P.W."/>
            <person name="Fauchery L."/>
            <person name="Girlanda M."/>
            <person name="Hayes R.D."/>
            <person name="Keri Z."/>
            <person name="LaButti K."/>
            <person name="Lipzen A."/>
            <person name="Lombard V."/>
            <person name="Magnuson J."/>
            <person name="Maillard F."/>
            <person name="Murat C."/>
            <person name="Nolan M."/>
            <person name="Ohm R.A."/>
            <person name="Pangilinan J."/>
            <person name="Pereira M.F."/>
            <person name="Perotto S."/>
            <person name="Peter M."/>
            <person name="Pfister S."/>
            <person name="Riley R."/>
            <person name="Sitrit Y."/>
            <person name="Stielow J.B."/>
            <person name="Szollosi G."/>
            <person name="Zifcakova L."/>
            <person name="Stursova M."/>
            <person name="Spatafora J.W."/>
            <person name="Tedersoo L."/>
            <person name="Vaario L.M."/>
            <person name="Yamada A."/>
            <person name="Yan M."/>
            <person name="Wang P."/>
            <person name="Xu J."/>
            <person name="Bruns T."/>
            <person name="Baldrian P."/>
            <person name="Vilgalys R."/>
            <person name="Dunand C."/>
            <person name="Henrissat B."/>
            <person name="Grigoriev I.V."/>
            <person name="Hibbett D."/>
            <person name="Nagy L.G."/>
            <person name="Martin F.M."/>
        </authorList>
    </citation>
    <scope>NUCLEOTIDE SEQUENCE</scope>
    <source>
        <strain evidence="1">UP504</strain>
    </source>
</reference>
<keyword evidence="2" id="KW-1185">Reference proteome</keyword>
<accession>A0A9P6E0D5</accession>
<proteinExistence type="predicted"/>
<dbReference type="AlphaFoldDB" id="A0A9P6E0D5"/>
<dbReference type="OrthoDB" id="2269034at2759"/>
<gene>
    <name evidence="1" type="ORF">BS47DRAFT_1387094</name>
</gene>
<name>A0A9P6E0D5_9AGAM</name>
<dbReference type="Proteomes" id="UP000886523">
    <property type="component" value="Unassembled WGS sequence"/>
</dbReference>
<sequence>MALVHSDHDGILESIFLNGPGSPIPGAWDWRIQHERYRRVLVRVCKKWRTKAFSMPCLWVHIGLFSEMPIPWLERILDSCGGALPLHIDLDLHGISTRVGSRGVSRLQHFNTMWKTISPYIPRCSHLSLYFTGNETQYLVFSSIRLSLFFRLTHLRIDIGEQEADDFEETREIHFPEDLLPEDISSGALSYGGNDFHHRGDGFMREEEGDDFAICDSFGSDWGGDSSRDDYGHSSDADESIRCPRLAILILEDRSGRRVSCDWLGPTLSMALITHLHIGGTSYSPEAAFAFAANCPRLHHMEYSPAESLPQGHIQKHILPLLKKVALADDETVKHFFKYVACPNLESMVFDYHVSMPGTSMLRRFLKETGVKCAEFHGGVDPGALKGISTLRNLLDSKLHLTLFIDDYLKSGEDLERCENLMYSWE</sequence>
<dbReference type="EMBL" id="MU128911">
    <property type="protein sequence ID" value="KAF9520447.1"/>
    <property type="molecule type" value="Genomic_DNA"/>
</dbReference>